<evidence type="ECO:0000259" key="1">
    <source>
        <dbReference type="Pfam" id="PF00149"/>
    </source>
</evidence>
<dbReference type="EMBL" id="OUUY01000075">
    <property type="protein sequence ID" value="SPQ00608.1"/>
    <property type="molecule type" value="Genomic_DNA"/>
</dbReference>
<dbReference type="InterPro" id="IPR051918">
    <property type="entry name" value="STPP_CPPED1"/>
</dbReference>
<proteinExistence type="predicted"/>
<dbReference type="OrthoDB" id="9809781at2"/>
<evidence type="ECO:0000313" key="3">
    <source>
        <dbReference type="Proteomes" id="UP000245125"/>
    </source>
</evidence>
<protein>
    <submittedName>
        <fullName evidence="2">Putative Metallophosphoesterase</fullName>
    </submittedName>
</protein>
<dbReference type="Pfam" id="PF00149">
    <property type="entry name" value="Metallophos"/>
    <property type="match status" value="1"/>
</dbReference>
<dbReference type="SUPFAM" id="SSF56300">
    <property type="entry name" value="Metallo-dependent phosphatases"/>
    <property type="match status" value="1"/>
</dbReference>
<evidence type="ECO:0000313" key="2">
    <source>
        <dbReference type="EMBL" id="SPQ00608.1"/>
    </source>
</evidence>
<name>A0A2U3QGT6_9BACT</name>
<dbReference type="Proteomes" id="UP000245125">
    <property type="component" value="Unassembled WGS sequence"/>
</dbReference>
<dbReference type="InterPro" id="IPR029052">
    <property type="entry name" value="Metallo-depent_PP-like"/>
</dbReference>
<accession>A0A2U3QGT6</accession>
<organism evidence="2 3">
    <name type="scientific">Candidatus Sulfobium mesophilum</name>
    <dbReference type="NCBI Taxonomy" id="2016548"/>
    <lineage>
        <taxon>Bacteria</taxon>
        <taxon>Pseudomonadati</taxon>
        <taxon>Nitrospirota</taxon>
        <taxon>Nitrospiria</taxon>
        <taxon>Nitrospirales</taxon>
        <taxon>Nitrospiraceae</taxon>
        <taxon>Candidatus Sulfobium</taxon>
    </lineage>
</organism>
<feature type="domain" description="Calcineurin-like phosphoesterase" evidence="1">
    <location>
        <begin position="54"/>
        <end position="237"/>
    </location>
</feature>
<dbReference type="PANTHER" id="PTHR43143:SF1">
    <property type="entry name" value="SERINE_THREONINE-PROTEIN PHOSPHATASE CPPED1"/>
    <property type="match status" value="1"/>
</dbReference>
<keyword evidence="3" id="KW-1185">Reference proteome</keyword>
<dbReference type="Gene3D" id="3.60.21.10">
    <property type="match status" value="1"/>
</dbReference>
<gene>
    <name evidence="2" type="ORF">NBG4_30002</name>
</gene>
<sequence>MSKWKQKGSGASLIKLYIVTLFVVCLTAAVSFAEVHGASSQQLATLSKIQGSLTFAVLGDTRSGGKVYHDLAARLMEHKPAFVVNTGDMVFMPDGGFWATFWELSKPITAPYFFSMGNHDASDLDNDAIYKEQVELPGNKLYYSFSAGDSLFVVLDSNVPDQDRKITGEQYAWLEKTLSTSDKKHKFVFVHHPLYSEKDCGHHYMGCLDKYQQDRDRLAELLKKNKVDIIFAGHEHLYLRKTVDGITQIITGGGGAPLYTSDEKGGFYHFILVTVNGNEVKGEVIDNNGKVRDMFVSTSGVYARQ</sequence>
<dbReference type="InterPro" id="IPR004843">
    <property type="entry name" value="Calcineurin-like_PHP"/>
</dbReference>
<dbReference type="GO" id="GO:0016787">
    <property type="term" value="F:hydrolase activity"/>
    <property type="evidence" value="ECO:0007669"/>
    <property type="project" value="InterPro"/>
</dbReference>
<dbReference type="PANTHER" id="PTHR43143">
    <property type="entry name" value="METALLOPHOSPHOESTERASE, CALCINEURIN SUPERFAMILY"/>
    <property type="match status" value="1"/>
</dbReference>
<reference evidence="3" key="1">
    <citation type="submission" date="2018-03" db="EMBL/GenBank/DDBJ databases">
        <authorList>
            <person name="Zecchin S."/>
        </authorList>
    </citation>
    <scope>NUCLEOTIDE SEQUENCE [LARGE SCALE GENOMIC DNA]</scope>
</reference>
<dbReference type="AlphaFoldDB" id="A0A2U3QGT6"/>